<evidence type="ECO:0000313" key="1">
    <source>
        <dbReference type="EMBL" id="KAK7884139.1"/>
    </source>
</evidence>
<name>A0AAW0MSF3_9GOBI</name>
<proteinExistence type="predicted"/>
<gene>
    <name evidence="1" type="ORF">WMY93_027262</name>
</gene>
<reference evidence="2" key="1">
    <citation type="submission" date="2024-04" db="EMBL/GenBank/DDBJ databases">
        <title>Salinicola lusitanus LLJ914,a marine bacterium isolated from the Okinawa Trough.</title>
        <authorList>
            <person name="Li J."/>
        </authorList>
    </citation>
    <scope>NUCLEOTIDE SEQUENCE [LARGE SCALE GENOMIC DNA]</scope>
</reference>
<accession>A0AAW0MSF3</accession>
<protein>
    <submittedName>
        <fullName evidence="1">Uncharacterized protein</fullName>
    </submittedName>
</protein>
<keyword evidence="2" id="KW-1185">Reference proteome</keyword>
<sequence>MRERKGERTSRRMCVCVCVSDGGEWGPLTVVCFQRREKDVWRMSQRATRGSRASGSTPELEVYLNRICPELLRKCPGIDHVLGAILRALKAAVKCRFSLCPAQICVLGLVQSQPAAPECPIMPSWTDVTWVRGEPSHGRKVLDIVDVAHRQCTNPKTLIPGVYLIRTFGERSKRLAEVRVIVIMGMSMFHRGGALWCGASEP</sequence>
<dbReference type="EMBL" id="JBBPFD010000020">
    <property type="protein sequence ID" value="KAK7884139.1"/>
    <property type="molecule type" value="Genomic_DNA"/>
</dbReference>
<evidence type="ECO:0000313" key="2">
    <source>
        <dbReference type="Proteomes" id="UP001460270"/>
    </source>
</evidence>
<dbReference type="AlphaFoldDB" id="A0AAW0MSF3"/>
<dbReference type="Proteomes" id="UP001460270">
    <property type="component" value="Unassembled WGS sequence"/>
</dbReference>
<organism evidence="1 2">
    <name type="scientific">Mugilogobius chulae</name>
    <name type="common">yellowstripe goby</name>
    <dbReference type="NCBI Taxonomy" id="88201"/>
    <lineage>
        <taxon>Eukaryota</taxon>
        <taxon>Metazoa</taxon>
        <taxon>Chordata</taxon>
        <taxon>Craniata</taxon>
        <taxon>Vertebrata</taxon>
        <taxon>Euteleostomi</taxon>
        <taxon>Actinopterygii</taxon>
        <taxon>Neopterygii</taxon>
        <taxon>Teleostei</taxon>
        <taxon>Neoteleostei</taxon>
        <taxon>Acanthomorphata</taxon>
        <taxon>Gobiaria</taxon>
        <taxon>Gobiiformes</taxon>
        <taxon>Gobioidei</taxon>
        <taxon>Gobiidae</taxon>
        <taxon>Gobionellinae</taxon>
        <taxon>Mugilogobius</taxon>
    </lineage>
</organism>
<comment type="caution">
    <text evidence="1">The sequence shown here is derived from an EMBL/GenBank/DDBJ whole genome shotgun (WGS) entry which is preliminary data.</text>
</comment>